<comment type="caution">
    <text evidence="2">The sequence shown here is derived from an EMBL/GenBank/DDBJ whole genome shotgun (WGS) entry which is preliminary data.</text>
</comment>
<feature type="region of interest" description="Disordered" evidence="1">
    <location>
        <begin position="162"/>
        <end position="183"/>
    </location>
</feature>
<gene>
    <name evidence="2" type="ORF">AW736_21275</name>
</gene>
<dbReference type="AlphaFoldDB" id="A0A178IEI9"/>
<reference evidence="2 3" key="1">
    <citation type="submission" date="2016-01" db="EMBL/GenBank/DDBJ databases">
        <title>High potential of lignocellulose degradation of a new Verrucomicrobia species.</title>
        <authorList>
            <person name="Wang Y."/>
            <person name="Shi Y."/>
            <person name="Qiu Z."/>
            <person name="Liu S."/>
            <person name="Yang H."/>
        </authorList>
    </citation>
    <scope>NUCLEOTIDE SEQUENCE [LARGE SCALE GENOMIC DNA]</scope>
    <source>
        <strain evidence="2 3">TSB47</strain>
    </source>
</reference>
<evidence type="ECO:0000313" key="3">
    <source>
        <dbReference type="Proteomes" id="UP000078486"/>
    </source>
</evidence>
<feature type="compositionally biased region" description="Low complexity" evidence="1">
    <location>
        <begin position="119"/>
        <end position="131"/>
    </location>
</feature>
<name>A0A178IEI9_9BACT</name>
<sequence>MRRYNGAAPSNAVNSPAVNARESRTCLPCRFTASTFASGLTNRREPRTSQFKNAFSDVWYSCFVFAEQVSPPRHAVNVSGVTSHSRRHPVPWMMRPMRPVLSLIWFTDSSRPRMSARYSASKETSEAAAASRTVRGATMPAASRSASTTICRSFARAAVLSVTPSDKDRTGPRPTLNRPCQKRERTRFPFTRREGLKMYSAMRIFSDSETNR</sequence>
<keyword evidence="3" id="KW-1185">Reference proteome</keyword>
<accession>A0A178IEI9</accession>
<evidence type="ECO:0000256" key="1">
    <source>
        <dbReference type="SAM" id="MobiDB-lite"/>
    </source>
</evidence>
<dbReference type="EMBL" id="LRRQ01000149">
    <property type="protein sequence ID" value="OAM88041.1"/>
    <property type="molecule type" value="Genomic_DNA"/>
</dbReference>
<evidence type="ECO:0000313" key="2">
    <source>
        <dbReference type="EMBL" id="OAM88041.1"/>
    </source>
</evidence>
<organism evidence="2 3">
    <name type="scientific">Termitidicoccus mucosus</name>
    <dbReference type="NCBI Taxonomy" id="1184151"/>
    <lineage>
        <taxon>Bacteria</taxon>
        <taxon>Pseudomonadati</taxon>
        <taxon>Verrucomicrobiota</taxon>
        <taxon>Opitutia</taxon>
        <taxon>Opitutales</taxon>
        <taxon>Opitutaceae</taxon>
        <taxon>Termitidicoccus</taxon>
    </lineage>
</organism>
<proteinExistence type="predicted"/>
<dbReference type="Proteomes" id="UP000078486">
    <property type="component" value="Unassembled WGS sequence"/>
</dbReference>
<feature type="region of interest" description="Disordered" evidence="1">
    <location>
        <begin position="118"/>
        <end position="142"/>
    </location>
</feature>
<protein>
    <submittedName>
        <fullName evidence="2">Uncharacterized protein</fullName>
    </submittedName>
</protein>